<protein>
    <submittedName>
        <fullName evidence="7">Ribosomal rna methyltransferase 1</fullName>
    </submittedName>
</protein>
<dbReference type="AlphaFoldDB" id="A0A0F7SRN8"/>
<keyword evidence="5" id="KW-0949">S-adenosyl-L-methionine</keyword>
<dbReference type="GO" id="GO:0030488">
    <property type="term" value="P:tRNA methylation"/>
    <property type="evidence" value="ECO:0007669"/>
    <property type="project" value="TreeGrafter"/>
</dbReference>
<organism evidence="7">
    <name type="scientific">Phaffia rhodozyma</name>
    <name type="common">Yeast</name>
    <name type="synonym">Xanthophyllomyces dendrorhous</name>
    <dbReference type="NCBI Taxonomy" id="264483"/>
    <lineage>
        <taxon>Eukaryota</taxon>
        <taxon>Fungi</taxon>
        <taxon>Dikarya</taxon>
        <taxon>Basidiomycota</taxon>
        <taxon>Agaricomycotina</taxon>
        <taxon>Tremellomycetes</taxon>
        <taxon>Cystofilobasidiales</taxon>
        <taxon>Mrakiaceae</taxon>
        <taxon>Phaffia</taxon>
    </lineage>
</organism>
<dbReference type="InterPro" id="IPR029063">
    <property type="entry name" value="SAM-dependent_MTases_sf"/>
</dbReference>
<dbReference type="SUPFAM" id="SSF53335">
    <property type="entry name" value="S-adenosyl-L-methionine-dependent methyltransferases"/>
    <property type="match status" value="1"/>
</dbReference>
<dbReference type="PANTHER" id="PTHR10920:SF12">
    <property type="entry name" value="TRNA (CYTIDINE(32)_GUANOSINE(34)-2'-O)-METHYLTRANSFERASE-RELATED"/>
    <property type="match status" value="1"/>
</dbReference>
<dbReference type="Pfam" id="PF01728">
    <property type="entry name" value="FtsJ"/>
    <property type="match status" value="1"/>
</dbReference>
<dbReference type="PANTHER" id="PTHR10920">
    <property type="entry name" value="RIBOSOMAL RNA METHYLTRANSFERASE"/>
    <property type="match status" value="1"/>
</dbReference>
<proteinExistence type="inferred from homology"/>
<evidence type="ECO:0000256" key="5">
    <source>
        <dbReference type="ARBA" id="ARBA00022691"/>
    </source>
</evidence>
<dbReference type="InterPro" id="IPR015507">
    <property type="entry name" value="rRNA-MeTfrase_E"/>
</dbReference>
<evidence type="ECO:0000313" key="7">
    <source>
        <dbReference type="EMBL" id="CED84847.1"/>
    </source>
</evidence>
<dbReference type="GO" id="GO:0005737">
    <property type="term" value="C:cytoplasm"/>
    <property type="evidence" value="ECO:0007669"/>
    <property type="project" value="TreeGrafter"/>
</dbReference>
<dbReference type="GO" id="GO:0006364">
    <property type="term" value="P:rRNA processing"/>
    <property type="evidence" value="ECO:0007669"/>
    <property type="project" value="UniProtKB-KW"/>
</dbReference>
<keyword evidence="3 7" id="KW-0489">Methyltransferase</keyword>
<evidence type="ECO:0000259" key="6">
    <source>
        <dbReference type="Pfam" id="PF01728"/>
    </source>
</evidence>
<dbReference type="FunFam" id="3.40.50.150:FF:000220">
    <property type="entry name" value="CAMK protein kinase"/>
    <property type="match status" value="1"/>
</dbReference>
<reference evidence="7" key="1">
    <citation type="submission" date="2014-08" db="EMBL/GenBank/DDBJ databases">
        <authorList>
            <person name="Sharma Rahul"/>
            <person name="Thines Marco"/>
        </authorList>
    </citation>
    <scope>NUCLEOTIDE SEQUENCE</scope>
</reference>
<evidence type="ECO:0000256" key="1">
    <source>
        <dbReference type="ARBA" id="ARBA00022490"/>
    </source>
</evidence>
<dbReference type="GO" id="GO:0002181">
    <property type="term" value="P:cytoplasmic translation"/>
    <property type="evidence" value="ECO:0007669"/>
    <property type="project" value="TreeGrafter"/>
</dbReference>
<keyword evidence="1" id="KW-0963">Cytoplasm</keyword>
<evidence type="ECO:0000256" key="3">
    <source>
        <dbReference type="ARBA" id="ARBA00022603"/>
    </source>
</evidence>
<dbReference type="InterPro" id="IPR002877">
    <property type="entry name" value="RNA_MeTrfase_FtsJ_dom"/>
</dbReference>
<evidence type="ECO:0000256" key="4">
    <source>
        <dbReference type="ARBA" id="ARBA00022679"/>
    </source>
</evidence>
<name>A0A0F7SRN8_PHARH</name>
<dbReference type="InterPro" id="IPR050082">
    <property type="entry name" value="RNA_methyltr_RlmE"/>
</dbReference>
<accession>A0A0F7SRN8</accession>
<keyword evidence="2" id="KW-0698">rRNA processing</keyword>
<dbReference type="GO" id="GO:0008175">
    <property type="term" value="F:tRNA methyltransferase activity"/>
    <property type="evidence" value="ECO:0007669"/>
    <property type="project" value="TreeGrafter"/>
</dbReference>
<keyword evidence="4 7" id="KW-0808">Transferase</keyword>
<dbReference type="HAMAP" id="MF_01547">
    <property type="entry name" value="RNA_methyltr_E"/>
    <property type="match status" value="1"/>
</dbReference>
<dbReference type="Gene3D" id="3.40.50.150">
    <property type="entry name" value="Vaccinia Virus protein VP39"/>
    <property type="match status" value="1"/>
</dbReference>
<feature type="domain" description="Ribosomal RNA methyltransferase FtsJ" evidence="6">
    <location>
        <begin position="22"/>
        <end position="219"/>
    </location>
</feature>
<dbReference type="EMBL" id="LN483166">
    <property type="protein sequence ID" value="CED84847.1"/>
    <property type="molecule type" value="Genomic_DNA"/>
</dbReference>
<evidence type="ECO:0000256" key="2">
    <source>
        <dbReference type="ARBA" id="ARBA00022552"/>
    </source>
</evidence>
<sequence length="279" mass="30440">MGKSSNVDSRDIYYRLSKSEGYRARSAYKLLHIAEEFDIFPHDLRNAVDLCAAPGSWSQVLVKKLNEVPNQMPAKIVAVDLQPMAPLEGVVQITGDITSPKTAAEVISAMDGEKAQLVICDGAPDVTGLHTLDSHLQAQLLLAAFSISVHLLAPGGTFIAKIFRTPQDPGAEWLVSQLRSFFPETDRKNRETKMGGVWVRKPRSSREGSGEAFIICRNFTPLPGLMTDCNSRPGTSLLDIFRSVSLSDPISNPIEQSDTREAEKVEKMALGWTGGGDLS</sequence>